<dbReference type="PANTHER" id="PTHR10742">
    <property type="entry name" value="FLAVIN MONOAMINE OXIDASE"/>
    <property type="match status" value="1"/>
</dbReference>
<dbReference type="GO" id="GO:0016491">
    <property type="term" value="F:oxidoreductase activity"/>
    <property type="evidence" value="ECO:0007669"/>
    <property type="project" value="InterPro"/>
</dbReference>
<dbReference type="EMBL" id="GL984312">
    <property type="protein sequence ID" value="EGR27893.1"/>
    <property type="molecule type" value="Genomic_DNA"/>
</dbReference>
<dbReference type="InParanoid" id="G0R3S6"/>
<dbReference type="STRING" id="857967.G0R3S6"/>
<reference evidence="2 3" key="1">
    <citation type="submission" date="2011-07" db="EMBL/GenBank/DDBJ databases">
        <authorList>
            <person name="Coyne R."/>
            <person name="Brami D."/>
            <person name="Johnson J."/>
            <person name="Hostetler J."/>
            <person name="Hannick L."/>
            <person name="Clark T."/>
            <person name="Cassidy-Hanley D."/>
            <person name="Inman J."/>
        </authorList>
    </citation>
    <scope>NUCLEOTIDE SEQUENCE [LARGE SCALE GENOMIC DNA]</scope>
    <source>
        <strain evidence="2 3">G5</strain>
    </source>
</reference>
<dbReference type="PANTHER" id="PTHR10742:SF410">
    <property type="entry name" value="LYSINE-SPECIFIC HISTONE DEMETHYLASE 2"/>
    <property type="match status" value="1"/>
</dbReference>
<dbReference type="SUPFAM" id="SSF51905">
    <property type="entry name" value="FAD/NAD(P)-binding domain"/>
    <property type="match status" value="1"/>
</dbReference>
<dbReference type="eggNOG" id="KOG0029">
    <property type="taxonomic scope" value="Eukaryota"/>
</dbReference>
<dbReference type="AlphaFoldDB" id="G0R3S6"/>
<dbReference type="Gene3D" id="3.90.660.10">
    <property type="match status" value="1"/>
</dbReference>
<dbReference type="Proteomes" id="UP000008983">
    <property type="component" value="Unassembled WGS sequence"/>
</dbReference>
<dbReference type="Pfam" id="PF01593">
    <property type="entry name" value="Amino_oxidase"/>
    <property type="match status" value="2"/>
</dbReference>
<dbReference type="OMA" id="HENPIWQ"/>
<dbReference type="GeneID" id="14903941"/>
<name>G0R3S6_ICHMU</name>
<organism evidence="2 3">
    <name type="scientific">Ichthyophthirius multifiliis</name>
    <name type="common">White spot disease agent</name>
    <name type="synonym">Ich</name>
    <dbReference type="NCBI Taxonomy" id="5932"/>
    <lineage>
        <taxon>Eukaryota</taxon>
        <taxon>Sar</taxon>
        <taxon>Alveolata</taxon>
        <taxon>Ciliophora</taxon>
        <taxon>Intramacronucleata</taxon>
        <taxon>Oligohymenophorea</taxon>
        <taxon>Hymenostomatida</taxon>
        <taxon>Ophryoglenina</taxon>
        <taxon>Ichthyophthirius</taxon>
    </lineage>
</organism>
<evidence type="ECO:0000313" key="2">
    <source>
        <dbReference type="EMBL" id="EGR27893.1"/>
    </source>
</evidence>
<accession>G0R3S6</accession>
<gene>
    <name evidence="2" type="ORF">IMG5_187370</name>
</gene>
<evidence type="ECO:0000313" key="3">
    <source>
        <dbReference type="Proteomes" id="UP000008983"/>
    </source>
</evidence>
<dbReference type="RefSeq" id="XP_004027238.1">
    <property type="nucleotide sequence ID" value="XM_004027189.1"/>
</dbReference>
<keyword evidence="3" id="KW-1185">Reference proteome</keyword>
<proteinExistence type="predicted"/>
<dbReference type="OrthoDB" id="287712at2759"/>
<dbReference type="InterPro" id="IPR002937">
    <property type="entry name" value="Amino_oxidase"/>
</dbReference>
<feature type="domain" description="Amine oxidase" evidence="1">
    <location>
        <begin position="229"/>
        <end position="327"/>
    </location>
</feature>
<feature type="domain" description="Amine oxidase" evidence="1">
    <location>
        <begin position="81"/>
        <end position="215"/>
    </location>
</feature>
<evidence type="ECO:0000259" key="1">
    <source>
        <dbReference type="Pfam" id="PF01593"/>
    </source>
</evidence>
<sequence>MSQKTILIIGSGISGLSAAFELLENNYQVQIFEARDIHGGRIGKNTTFANFPIELGAEEIHVDIQNIPYNLSVKDYFLEQNLNEKIWDFYRHFWGTENGTEIEKMSIREYLDFQKGFNSDHDKNYLIQNGSHLDFLEIKYAKVLPFIKYNTPIVRINYQNQQKVKIWDSQGNIYEGEKIILTVPISQLKNNSIKFEPELPLEKQKAIQNLQMGTGGCLVSGQIGLDMNNEQKREIILKNLYQKLGKVFNFKNIEDLLEDYLWIEYSQIKYIEGTYSYPVLNAENSRKILANEVNGNLFFAGEATHPVYFQTANGALDTGIREAHKIIQMDNILERQKEDFKNMVSL</sequence>
<protein>
    <recommendedName>
        <fullName evidence="1">Amine oxidase domain-containing protein</fullName>
    </recommendedName>
</protein>
<dbReference type="InterPro" id="IPR036188">
    <property type="entry name" value="FAD/NAD-bd_sf"/>
</dbReference>
<dbReference type="Gene3D" id="3.50.50.60">
    <property type="entry name" value="FAD/NAD(P)-binding domain"/>
    <property type="match status" value="2"/>
</dbReference>
<dbReference type="Pfam" id="PF13450">
    <property type="entry name" value="NAD_binding_8"/>
    <property type="match status" value="1"/>
</dbReference>
<dbReference type="InterPro" id="IPR050281">
    <property type="entry name" value="Flavin_monoamine_oxidase"/>
</dbReference>